<comment type="caution">
    <text evidence="11">The sequence shown here is derived from an EMBL/GenBank/DDBJ whole genome shotgun (WGS) entry which is preliminary data.</text>
</comment>
<reference evidence="11 12" key="1">
    <citation type="submission" date="2024-11" db="EMBL/GenBank/DDBJ databases">
        <title>Chromosome-level genome assembly of Eucalyptus globulus Labill. provides insights into its genome evolution.</title>
        <authorList>
            <person name="Li X."/>
        </authorList>
    </citation>
    <scope>NUCLEOTIDE SEQUENCE [LARGE SCALE GENOMIC DNA]</scope>
    <source>
        <strain evidence="11">CL2024</strain>
        <tissue evidence="11">Fresh tender leaves</tissue>
    </source>
</reference>
<evidence type="ECO:0000256" key="2">
    <source>
        <dbReference type="ARBA" id="ARBA00012483"/>
    </source>
</evidence>
<keyword evidence="3" id="KW-0808">Transferase</keyword>
<protein>
    <recommendedName>
        <fullName evidence="2">RING-type E3 ubiquitin transferase</fullName>
        <ecNumber evidence="2">2.3.2.27</ecNumber>
    </recommendedName>
</protein>
<evidence type="ECO:0000256" key="3">
    <source>
        <dbReference type="ARBA" id="ARBA00022679"/>
    </source>
</evidence>
<gene>
    <name evidence="11" type="ORF">ACJRO7_008246</name>
</gene>
<dbReference type="Pfam" id="PF13639">
    <property type="entry name" value="zf-RING_2"/>
    <property type="match status" value="1"/>
</dbReference>
<dbReference type="PANTHER" id="PTHR15710">
    <property type="entry name" value="E3 UBIQUITIN-PROTEIN LIGASE PRAJA"/>
    <property type="match status" value="1"/>
</dbReference>
<dbReference type="EC" id="2.3.2.27" evidence="2"/>
<dbReference type="GO" id="GO:0061630">
    <property type="term" value="F:ubiquitin protein ligase activity"/>
    <property type="evidence" value="ECO:0007669"/>
    <property type="project" value="UniProtKB-EC"/>
</dbReference>
<dbReference type="FunFam" id="3.30.40.10:FF:000022">
    <property type="entry name" value="E3 ubiquitin-protein ligase RING1-like"/>
    <property type="match status" value="1"/>
</dbReference>
<evidence type="ECO:0000256" key="1">
    <source>
        <dbReference type="ARBA" id="ARBA00000900"/>
    </source>
</evidence>
<dbReference type="GO" id="GO:0008270">
    <property type="term" value="F:zinc ion binding"/>
    <property type="evidence" value="ECO:0007669"/>
    <property type="project" value="UniProtKB-KW"/>
</dbReference>
<dbReference type="Gene3D" id="3.30.40.10">
    <property type="entry name" value="Zinc/RING finger domain, C3HC4 (zinc finger)"/>
    <property type="match status" value="1"/>
</dbReference>
<dbReference type="Proteomes" id="UP001634007">
    <property type="component" value="Unassembled WGS sequence"/>
</dbReference>
<sequence length="466" mass="51900">MAADASISFSLHHLHHPPRRSTDPSPTLDSDDDFPIWPPRPRRHRHRHRHHHRHHQYHDAPFDVYASDPFPLHRSDPIAAVRSHPSAGDDVRFDADSPDLFHGPENQANFVMDLFHQRVEQSHVMDGDGSDLVSGSLNESNFAVVDGSSDLSVHNLEVGLGLGLGFGLERNDNGSFVVEHCYGEFDDGDDVFFVERRFSSGAQSAGGAVEPYGDVRSESDSESENEDRAGLCFEDEYGFDCDNNENDDLASNPLFWDSLNLEDGEEVHDDFDWEEVDGRTNERETSSLFVHADGSVRSNSTSTPVVVADDGDGGLRVERVGGLGNVEWEVLLNANNLLLDPDLENEEPLFTDHAYFFGPDSQILVGQVMESESASSGRPPASASVIENLPTIVLGQGDVEKNEGLCPVCKDEFDVGEKVIDLPCSHRYHSNCILTWLRMRNTCPVCRYELPTDESDYEGRRTLQRV</sequence>
<evidence type="ECO:0000256" key="4">
    <source>
        <dbReference type="ARBA" id="ARBA00022723"/>
    </source>
</evidence>
<dbReference type="PROSITE" id="PS50089">
    <property type="entry name" value="ZF_RING_2"/>
    <property type="match status" value="1"/>
</dbReference>
<keyword evidence="7" id="KW-0862">Zinc</keyword>
<keyword evidence="6" id="KW-0833">Ubl conjugation pathway</keyword>
<keyword evidence="5 8" id="KW-0863">Zinc-finger</keyword>
<evidence type="ECO:0000313" key="11">
    <source>
        <dbReference type="EMBL" id="KAL3716633.1"/>
    </source>
</evidence>
<dbReference type="PANTHER" id="PTHR15710:SF18">
    <property type="entry name" value="RING-TYPE E3 UBIQUITIN TRANSFERASE"/>
    <property type="match status" value="1"/>
</dbReference>
<evidence type="ECO:0000256" key="7">
    <source>
        <dbReference type="ARBA" id="ARBA00022833"/>
    </source>
</evidence>
<evidence type="ECO:0000256" key="6">
    <source>
        <dbReference type="ARBA" id="ARBA00022786"/>
    </source>
</evidence>
<feature type="domain" description="RING-type" evidence="10">
    <location>
        <begin position="406"/>
        <end position="447"/>
    </location>
</feature>
<evidence type="ECO:0000259" key="10">
    <source>
        <dbReference type="PROSITE" id="PS50089"/>
    </source>
</evidence>
<evidence type="ECO:0000256" key="8">
    <source>
        <dbReference type="PROSITE-ProRule" id="PRU00175"/>
    </source>
</evidence>
<accession>A0ABD3IRI1</accession>
<feature type="region of interest" description="Disordered" evidence="9">
    <location>
        <begin position="1"/>
        <end position="36"/>
    </location>
</feature>
<dbReference type="SUPFAM" id="SSF57850">
    <property type="entry name" value="RING/U-box"/>
    <property type="match status" value="1"/>
</dbReference>
<name>A0ABD3IRI1_EUCGL</name>
<dbReference type="EMBL" id="JBJKBG010000011">
    <property type="protein sequence ID" value="KAL3716633.1"/>
    <property type="molecule type" value="Genomic_DNA"/>
</dbReference>
<dbReference type="AlphaFoldDB" id="A0ABD3IRI1"/>
<dbReference type="SMART" id="SM00184">
    <property type="entry name" value="RING"/>
    <property type="match status" value="1"/>
</dbReference>
<organism evidence="11 12">
    <name type="scientific">Eucalyptus globulus</name>
    <name type="common">Tasmanian blue gum</name>
    <dbReference type="NCBI Taxonomy" id="34317"/>
    <lineage>
        <taxon>Eukaryota</taxon>
        <taxon>Viridiplantae</taxon>
        <taxon>Streptophyta</taxon>
        <taxon>Embryophyta</taxon>
        <taxon>Tracheophyta</taxon>
        <taxon>Spermatophyta</taxon>
        <taxon>Magnoliopsida</taxon>
        <taxon>eudicotyledons</taxon>
        <taxon>Gunneridae</taxon>
        <taxon>Pentapetalae</taxon>
        <taxon>rosids</taxon>
        <taxon>malvids</taxon>
        <taxon>Myrtales</taxon>
        <taxon>Myrtaceae</taxon>
        <taxon>Myrtoideae</taxon>
        <taxon>Eucalypteae</taxon>
        <taxon>Eucalyptus</taxon>
    </lineage>
</organism>
<keyword evidence="12" id="KW-1185">Reference proteome</keyword>
<comment type="catalytic activity">
    <reaction evidence="1">
        <text>S-ubiquitinyl-[E2 ubiquitin-conjugating enzyme]-L-cysteine + [acceptor protein]-L-lysine = [E2 ubiquitin-conjugating enzyme]-L-cysteine + N(6)-ubiquitinyl-[acceptor protein]-L-lysine.</text>
        <dbReference type="EC" id="2.3.2.27"/>
    </reaction>
</comment>
<proteinExistence type="predicted"/>
<evidence type="ECO:0000313" key="12">
    <source>
        <dbReference type="Proteomes" id="UP001634007"/>
    </source>
</evidence>
<evidence type="ECO:0000256" key="5">
    <source>
        <dbReference type="ARBA" id="ARBA00022771"/>
    </source>
</evidence>
<keyword evidence="4" id="KW-0479">Metal-binding</keyword>
<feature type="region of interest" description="Disordered" evidence="9">
    <location>
        <begin position="203"/>
        <end position="227"/>
    </location>
</feature>
<evidence type="ECO:0000256" key="9">
    <source>
        <dbReference type="SAM" id="MobiDB-lite"/>
    </source>
</evidence>
<dbReference type="InterPro" id="IPR001841">
    <property type="entry name" value="Znf_RING"/>
</dbReference>
<dbReference type="InterPro" id="IPR013083">
    <property type="entry name" value="Znf_RING/FYVE/PHD"/>
</dbReference>